<dbReference type="AlphaFoldDB" id="A0A1E7N521"/>
<evidence type="ECO:0000256" key="4">
    <source>
        <dbReference type="ARBA" id="ARBA00023163"/>
    </source>
</evidence>
<dbReference type="Pfam" id="PF03466">
    <property type="entry name" value="LysR_substrate"/>
    <property type="match status" value="1"/>
</dbReference>
<protein>
    <submittedName>
        <fullName evidence="7">LysR family transcriptional regulator</fullName>
    </submittedName>
</protein>
<dbReference type="EMBL" id="JPRF03000032">
    <property type="protein sequence ID" value="OEV35772.1"/>
    <property type="molecule type" value="Genomic_DNA"/>
</dbReference>
<dbReference type="CDD" id="cd08423">
    <property type="entry name" value="PBP2_LTTR_like_6"/>
    <property type="match status" value="1"/>
</dbReference>
<evidence type="ECO:0000313" key="8">
    <source>
        <dbReference type="Proteomes" id="UP000037395"/>
    </source>
</evidence>
<proteinExistence type="inferred from homology"/>
<dbReference type="SUPFAM" id="SSF46785">
    <property type="entry name" value="Winged helix' DNA-binding domain"/>
    <property type="match status" value="1"/>
</dbReference>
<reference evidence="6" key="5">
    <citation type="submission" date="2020-09" db="EMBL/GenBank/DDBJ databases">
        <authorList>
            <person name="Sun Q."/>
            <person name="Ohkuma M."/>
        </authorList>
    </citation>
    <scope>NUCLEOTIDE SEQUENCE</scope>
    <source>
        <strain evidence="6">JCM 4434</strain>
    </source>
</reference>
<dbReference type="GO" id="GO:0003677">
    <property type="term" value="F:DNA binding"/>
    <property type="evidence" value="ECO:0007669"/>
    <property type="project" value="UniProtKB-KW"/>
</dbReference>
<accession>A0A1E7N521</accession>
<organism evidence="7 8">
    <name type="scientific">Kitasatospora aureofaciens</name>
    <name type="common">Streptomyces aureofaciens</name>
    <dbReference type="NCBI Taxonomy" id="1894"/>
    <lineage>
        <taxon>Bacteria</taxon>
        <taxon>Bacillati</taxon>
        <taxon>Actinomycetota</taxon>
        <taxon>Actinomycetes</taxon>
        <taxon>Kitasatosporales</taxon>
        <taxon>Streptomycetaceae</taxon>
        <taxon>Kitasatospora</taxon>
    </lineage>
</organism>
<reference evidence="7 8" key="2">
    <citation type="submission" date="2014-07" db="EMBL/GenBank/DDBJ databases">
        <authorList>
            <person name="Zhang J.E."/>
            <person name="Yang H."/>
            <person name="Guo J."/>
            <person name="Deng Z."/>
            <person name="Luo H."/>
            <person name="Luo M."/>
            <person name="Zhao B."/>
        </authorList>
    </citation>
    <scope>NUCLEOTIDE SEQUENCE [LARGE SCALE GENOMIC DNA]</scope>
    <source>
        <strain evidence="7">ATCC 10762</strain>
        <strain evidence="8">ATCC 10762 / DSM 40127 / CCM 3239 / JCM 4008 / LMG 5968 / NBRC 12843 / NCIMB 8234 / A-377</strain>
    </source>
</reference>
<dbReference type="SUPFAM" id="SSF53850">
    <property type="entry name" value="Periplasmic binding protein-like II"/>
    <property type="match status" value="1"/>
</dbReference>
<accession>A0A8H9LM43</accession>
<evidence type="ECO:0000256" key="3">
    <source>
        <dbReference type="ARBA" id="ARBA00023125"/>
    </source>
</evidence>
<dbReference type="Gene3D" id="1.10.10.10">
    <property type="entry name" value="Winged helix-like DNA-binding domain superfamily/Winged helix DNA-binding domain"/>
    <property type="match status" value="1"/>
</dbReference>
<keyword evidence="3" id="KW-0238">DNA-binding</keyword>
<comment type="similarity">
    <text evidence="1">Belongs to the LysR transcriptional regulatory family.</text>
</comment>
<gene>
    <name evidence="6" type="ORF">GCM10010502_13320</name>
    <name evidence="7" type="ORF">HS99_0007810</name>
</gene>
<dbReference type="InterPro" id="IPR036388">
    <property type="entry name" value="WH-like_DNA-bd_sf"/>
</dbReference>
<sequence>MNASLDIRRMQVLRAVVDHGSVSAAAAALGYTPSAVSQQVTTLERETGTALLERIGRGVRPTAAGLLLAGHAAAIDRQVAEAGAALADLRAGRSGSLTVRYFATAGATLVAPAVAAFRRKHPGVRLDLGLTEPTDQLTDVRDGRADLAVVFWADEAPAGLRLVHLHDDPYRAVLPRGHRLAARRVLDLTELAEEPWVGAEPPGPCRSLVHDACEAAGFRPAVTVDGADYLTAQGFVAAGLGVSLLPELGLTQRHPGVTVHRVRGPEPVRALHAAVREGAWGQPVLGAMVEALRSAAEAAGGRGSVP</sequence>
<dbReference type="Proteomes" id="UP000610124">
    <property type="component" value="Unassembled WGS sequence"/>
</dbReference>
<dbReference type="PANTHER" id="PTHR30346:SF29">
    <property type="entry name" value="LYSR SUBSTRATE-BINDING"/>
    <property type="match status" value="1"/>
</dbReference>
<dbReference type="PROSITE" id="PS50931">
    <property type="entry name" value="HTH_LYSR"/>
    <property type="match status" value="1"/>
</dbReference>
<dbReference type="InterPro" id="IPR000847">
    <property type="entry name" value="LysR_HTH_N"/>
</dbReference>
<dbReference type="Proteomes" id="UP000037395">
    <property type="component" value="Unassembled WGS sequence"/>
</dbReference>
<keyword evidence="4" id="KW-0804">Transcription</keyword>
<evidence type="ECO:0000259" key="5">
    <source>
        <dbReference type="PROSITE" id="PS50931"/>
    </source>
</evidence>
<feature type="domain" description="HTH lysR-type" evidence="5">
    <location>
        <begin position="5"/>
        <end position="62"/>
    </location>
</feature>
<reference evidence="6" key="1">
    <citation type="journal article" date="2014" name="Int. J. Syst. Evol. Microbiol.">
        <title>Complete genome sequence of Corynebacterium casei LMG S-19264T (=DSM 44701T), isolated from a smear-ripened cheese.</title>
        <authorList>
            <consortium name="US DOE Joint Genome Institute (JGI-PGF)"/>
            <person name="Walter F."/>
            <person name="Albersmeier A."/>
            <person name="Kalinowski J."/>
            <person name="Ruckert C."/>
        </authorList>
    </citation>
    <scope>NUCLEOTIDE SEQUENCE</scope>
    <source>
        <strain evidence="6">JCM 4434</strain>
    </source>
</reference>
<dbReference type="GO" id="GO:0003700">
    <property type="term" value="F:DNA-binding transcription factor activity"/>
    <property type="evidence" value="ECO:0007669"/>
    <property type="project" value="InterPro"/>
</dbReference>
<dbReference type="InterPro" id="IPR036390">
    <property type="entry name" value="WH_DNA-bd_sf"/>
</dbReference>
<name>A0A1E7N521_KITAU</name>
<reference evidence="7" key="4">
    <citation type="submission" date="2016-08" db="EMBL/GenBank/DDBJ databases">
        <title>Sequencing, Assembly and Comparative Genomics of S. aureofaciens ATCC 10762.</title>
        <authorList>
            <person name="Gradnigo J.S."/>
            <person name="Johnson N."/>
            <person name="Somerville G.A."/>
        </authorList>
    </citation>
    <scope>NUCLEOTIDE SEQUENCE [LARGE SCALE GENOMIC DNA]</scope>
    <source>
        <strain evidence="7">ATCC 10762</strain>
    </source>
</reference>
<evidence type="ECO:0000256" key="2">
    <source>
        <dbReference type="ARBA" id="ARBA00023015"/>
    </source>
</evidence>
<comment type="caution">
    <text evidence="7">The sequence shown here is derived from an EMBL/GenBank/DDBJ whole genome shotgun (WGS) entry which is preliminary data.</text>
</comment>
<dbReference type="PANTHER" id="PTHR30346">
    <property type="entry name" value="TRANSCRIPTIONAL DUAL REGULATOR HCAR-RELATED"/>
    <property type="match status" value="1"/>
</dbReference>
<dbReference type="Gene3D" id="3.40.190.290">
    <property type="match status" value="1"/>
</dbReference>
<reference evidence="8" key="3">
    <citation type="submission" date="2016-08" db="EMBL/GenBank/DDBJ databases">
        <title>Sequencing, assembly and comparative genomics of S. aureofaciens ATCC 10762.</title>
        <authorList>
            <person name="Gradnigo J.S."/>
            <person name="Johnson N."/>
            <person name="Somerville G.A."/>
        </authorList>
    </citation>
    <scope>NUCLEOTIDE SEQUENCE [LARGE SCALE GENOMIC DNA]</scope>
    <source>
        <strain evidence="8">ATCC 10762 / DSM 40127 / CCM 3239 / JCM 4008 / LMG 5968 / NBRC 12843 / NCIMB 8234 / A-377</strain>
    </source>
</reference>
<dbReference type="FunFam" id="1.10.10.10:FF:000001">
    <property type="entry name" value="LysR family transcriptional regulator"/>
    <property type="match status" value="1"/>
</dbReference>
<evidence type="ECO:0000256" key="1">
    <source>
        <dbReference type="ARBA" id="ARBA00009437"/>
    </source>
</evidence>
<evidence type="ECO:0000313" key="6">
    <source>
        <dbReference type="EMBL" id="GGU63631.1"/>
    </source>
</evidence>
<dbReference type="Pfam" id="PF00126">
    <property type="entry name" value="HTH_1"/>
    <property type="match status" value="1"/>
</dbReference>
<evidence type="ECO:0000313" key="7">
    <source>
        <dbReference type="EMBL" id="OEV35772.1"/>
    </source>
</evidence>
<dbReference type="EMBL" id="BMUB01000002">
    <property type="protein sequence ID" value="GGU63631.1"/>
    <property type="molecule type" value="Genomic_DNA"/>
</dbReference>
<keyword evidence="2" id="KW-0805">Transcription regulation</keyword>
<dbReference type="InterPro" id="IPR005119">
    <property type="entry name" value="LysR_subst-bd"/>
</dbReference>
<dbReference type="GO" id="GO:0032993">
    <property type="term" value="C:protein-DNA complex"/>
    <property type="evidence" value="ECO:0007669"/>
    <property type="project" value="TreeGrafter"/>
</dbReference>
<keyword evidence="8" id="KW-1185">Reference proteome</keyword>